<gene>
    <name evidence="1" type="ORF">appser6_21890</name>
</gene>
<dbReference type="RefSeq" id="WP_005609450.1">
    <property type="nucleotide sequence ID" value="NZ_ADOG01000042.1"/>
</dbReference>
<dbReference type="EMBL" id="ADOG01000042">
    <property type="protein sequence ID" value="EFM90857.1"/>
    <property type="molecule type" value="Genomic_DNA"/>
</dbReference>
<accession>A0A828PQ34</accession>
<comment type="caution">
    <text evidence="1">The sequence shown here is derived from an EMBL/GenBank/DDBJ whole genome shotgun (WGS) entry which is preliminary data.</text>
</comment>
<dbReference type="Proteomes" id="UP000005341">
    <property type="component" value="Unassembled WGS sequence"/>
</dbReference>
<organism evidence="1 2">
    <name type="scientific">Actinobacillus pleuropneumoniae serovar 6 str. Femo</name>
    <dbReference type="NCBI Taxonomy" id="754256"/>
    <lineage>
        <taxon>Bacteria</taxon>
        <taxon>Pseudomonadati</taxon>
        <taxon>Pseudomonadota</taxon>
        <taxon>Gammaproteobacteria</taxon>
        <taxon>Pasteurellales</taxon>
        <taxon>Pasteurellaceae</taxon>
        <taxon>Actinobacillus</taxon>
    </lineage>
</organism>
<proteinExistence type="predicted"/>
<name>A0A828PQ34_ACTPL</name>
<reference evidence="1 2" key="1">
    <citation type="journal article" date="2010" name="J. Bacteriol.">
        <title>Comparative genomic characterization of Actinobacillus pleuropneumoniae.</title>
        <authorList>
            <person name="Xu Z."/>
            <person name="Chen X."/>
            <person name="Li L."/>
            <person name="Li T."/>
            <person name="Wang S."/>
            <person name="Chen H."/>
            <person name="Zhou R."/>
        </authorList>
    </citation>
    <scope>NUCLEOTIDE SEQUENCE [LARGE SCALE GENOMIC DNA]</scope>
    <source>
        <strain evidence="1 2">Femo</strain>
    </source>
</reference>
<dbReference type="PROSITE" id="PS51257">
    <property type="entry name" value="PROKAR_LIPOPROTEIN"/>
    <property type="match status" value="1"/>
</dbReference>
<protein>
    <recommendedName>
        <fullName evidence="3">Lipoprotein</fullName>
    </recommendedName>
</protein>
<evidence type="ECO:0000313" key="1">
    <source>
        <dbReference type="EMBL" id="EFM90857.1"/>
    </source>
</evidence>
<evidence type="ECO:0008006" key="3">
    <source>
        <dbReference type="Google" id="ProtNLM"/>
    </source>
</evidence>
<evidence type="ECO:0000313" key="2">
    <source>
        <dbReference type="Proteomes" id="UP000005341"/>
    </source>
</evidence>
<dbReference type="AlphaFoldDB" id="A0A828PQ34"/>
<sequence>MRKLLLILSVCFISACGDKLPVQAFGMPWDMSEAEISTLKSSDTRFKNLAVGRYEIVPPAPDIKDGHYLAQFDGAKLVSVSGYFLDVSKNESNRIFDFYDSKLTGNGLKKSELAILPQAHKVCIETGYCVIKSYQYAKDDLSATISVRRDDTLSDISDSVVVTYNRLDYFNKSRAKALSK</sequence>